<gene>
    <name evidence="1" type="ORF">G7Y89_g14326</name>
</gene>
<sequence length="172" mass="19176">MDRYRNTEGEEGALVAIGNVESLLNSLPTTIVPELVPETLPTSSNAQVTRRDGPALPFNSVNLAIGLNSLFASPSSASQECAATQTLIPIVLLSTLTLRLVPESILLNFNYITMHQRCTRFPRALYEELSSGMEAFWEKKDIVDIPTELDQKFIFVVSFCFGQMLRNPKRRL</sequence>
<proteinExistence type="predicted"/>
<evidence type="ECO:0000313" key="2">
    <source>
        <dbReference type="Proteomes" id="UP000566819"/>
    </source>
</evidence>
<comment type="caution">
    <text evidence="1">The sequence shown here is derived from an EMBL/GenBank/DDBJ whole genome shotgun (WGS) entry which is preliminary data.</text>
</comment>
<reference evidence="1 2" key="1">
    <citation type="submission" date="2020-03" db="EMBL/GenBank/DDBJ databases">
        <title>Draft Genome Sequence of Cudoniella acicularis.</title>
        <authorList>
            <person name="Buettner E."/>
            <person name="Kellner H."/>
        </authorList>
    </citation>
    <scope>NUCLEOTIDE SEQUENCE [LARGE SCALE GENOMIC DNA]</scope>
    <source>
        <strain evidence="1 2">DSM 108380</strain>
    </source>
</reference>
<protein>
    <submittedName>
        <fullName evidence="1">Uncharacterized protein</fullName>
    </submittedName>
</protein>
<dbReference type="Proteomes" id="UP000566819">
    <property type="component" value="Unassembled WGS sequence"/>
</dbReference>
<dbReference type="AlphaFoldDB" id="A0A8H4R5S6"/>
<dbReference type="OrthoDB" id="3563604at2759"/>
<name>A0A8H4R5S6_9HELO</name>
<keyword evidence="2" id="KW-1185">Reference proteome</keyword>
<accession>A0A8H4R5S6</accession>
<dbReference type="EMBL" id="JAAMPI010001860">
    <property type="protein sequence ID" value="KAF4622701.1"/>
    <property type="molecule type" value="Genomic_DNA"/>
</dbReference>
<organism evidence="1 2">
    <name type="scientific">Cudoniella acicularis</name>
    <dbReference type="NCBI Taxonomy" id="354080"/>
    <lineage>
        <taxon>Eukaryota</taxon>
        <taxon>Fungi</taxon>
        <taxon>Dikarya</taxon>
        <taxon>Ascomycota</taxon>
        <taxon>Pezizomycotina</taxon>
        <taxon>Leotiomycetes</taxon>
        <taxon>Helotiales</taxon>
        <taxon>Tricladiaceae</taxon>
        <taxon>Cudoniella</taxon>
    </lineage>
</organism>
<evidence type="ECO:0000313" key="1">
    <source>
        <dbReference type="EMBL" id="KAF4622701.1"/>
    </source>
</evidence>